<feature type="compositionally biased region" description="Low complexity" evidence="2">
    <location>
        <begin position="1046"/>
        <end position="1073"/>
    </location>
</feature>
<proteinExistence type="predicted"/>
<reference evidence="3" key="2">
    <citation type="submission" date="2021-01" db="UniProtKB">
        <authorList>
            <consortium name="EnsemblMetazoa"/>
        </authorList>
    </citation>
    <scope>IDENTIFICATION</scope>
</reference>
<dbReference type="InterPro" id="IPR016024">
    <property type="entry name" value="ARM-type_fold"/>
</dbReference>
<dbReference type="PANTHER" id="PTHR21467:SF0">
    <property type="entry name" value="SERINE_THREONINE-PROTEIN PHOSPHATASE 4 REGULATORY SUBUNIT 4"/>
    <property type="match status" value="1"/>
</dbReference>
<dbReference type="GO" id="GO:0019888">
    <property type="term" value="F:protein phosphatase regulator activity"/>
    <property type="evidence" value="ECO:0000318"/>
    <property type="project" value="GO_Central"/>
</dbReference>
<feature type="repeat" description="HEAT" evidence="1">
    <location>
        <begin position="204"/>
        <end position="241"/>
    </location>
</feature>
<evidence type="ECO:0000256" key="2">
    <source>
        <dbReference type="SAM" id="MobiDB-lite"/>
    </source>
</evidence>
<feature type="compositionally biased region" description="Low complexity" evidence="2">
    <location>
        <begin position="861"/>
        <end position="919"/>
    </location>
</feature>
<dbReference type="CTD" id="57718"/>
<feature type="compositionally biased region" description="Basic and acidic residues" evidence="2">
    <location>
        <begin position="736"/>
        <end position="775"/>
    </location>
</feature>
<evidence type="ECO:0000313" key="3">
    <source>
        <dbReference type="EnsemblMetazoa" id="XP_011682756"/>
    </source>
</evidence>
<accession>A0A7M7LU19</accession>
<dbReference type="PANTHER" id="PTHR21467">
    <property type="entry name" value="PROTEIN PHOSPHATASE 4 REGULATORY SUBUNIT 4 PPP4R4"/>
    <property type="match status" value="1"/>
</dbReference>
<dbReference type="Gene3D" id="1.25.10.10">
    <property type="entry name" value="Leucine-rich Repeat Variant"/>
    <property type="match status" value="1"/>
</dbReference>
<dbReference type="EnsemblMetazoa" id="XM_011684454">
    <property type="protein sequence ID" value="XP_011682756"/>
    <property type="gene ID" value="LOC576590"/>
</dbReference>
<feature type="compositionally biased region" description="Low complexity" evidence="2">
    <location>
        <begin position="845"/>
        <end position="854"/>
    </location>
</feature>
<dbReference type="Proteomes" id="UP000007110">
    <property type="component" value="Unassembled WGS sequence"/>
</dbReference>
<reference evidence="4" key="1">
    <citation type="submission" date="2015-02" db="EMBL/GenBank/DDBJ databases">
        <title>Genome sequencing for Strongylocentrotus purpuratus.</title>
        <authorList>
            <person name="Murali S."/>
            <person name="Liu Y."/>
            <person name="Vee V."/>
            <person name="English A."/>
            <person name="Wang M."/>
            <person name="Skinner E."/>
            <person name="Han Y."/>
            <person name="Muzny D.M."/>
            <person name="Worley K.C."/>
            <person name="Gibbs R.A."/>
        </authorList>
    </citation>
    <scope>NUCLEOTIDE SEQUENCE</scope>
</reference>
<feature type="compositionally biased region" description="Basic residues" evidence="2">
    <location>
        <begin position="793"/>
        <end position="803"/>
    </location>
</feature>
<dbReference type="InParanoid" id="A0A7M7LU19"/>
<dbReference type="GeneID" id="576590"/>
<dbReference type="SUPFAM" id="SSF48371">
    <property type="entry name" value="ARM repeat"/>
    <property type="match status" value="1"/>
</dbReference>
<dbReference type="InterPro" id="IPR011989">
    <property type="entry name" value="ARM-like"/>
</dbReference>
<dbReference type="InterPro" id="IPR039918">
    <property type="entry name" value="PPP4R4"/>
</dbReference>
<dbReference type="AlphaFoldDB" id="A0A7M7LU19"/>
<feature type="compositionally biased region" description="Low complexity" evidence="2">
    <location>
        <begin position="825"/>
        <end position="834"/>
    </location>
</feature>
<name>A0A7M7LU19_STRPU</name>
<keyword evidence="4" id="KW-1185">Reference proteome</keyword>
<feature type="compositionally biased region" description="Polar residues" evidence="2">
    <location>
        <begin position="976"/>
        <end position="997"/>
    </location>
</feature>
<feature type="compositionally biased region" description="Polar residues" evidence="2">
    <location>
        <begin position="921"/>
        <end position="930"/>
    </location>
</feature>
<feature type="region of interest" description="Disordered" evidence="2">
    <location>
        <begin position="736"/>
        <end position="1082"/>
    </location>
</feature>
<protein>
    <recommendedName>
        <fullName evidence="5">Serine/threonine-protein phosphatase 4 regulatory subunit 4</fullName>
    </recommendedName>
</protein>
<evidence type="ECO:0000313" key="4">
    <source>
        <dbReference type="Proteomes" id="UP000007110"/>
    </source>
</evidence>
<dbReference type="OrthoDB" id="340346at2759"/>
<feature type="compositionally biased region" description="Low complexity" evidence="2">
    <location>
        <begin position="1020"/>
        <end position="1031"/>
    </location>
</feature>
<feature type="compositionally biased region" description="Polar residues" evidence="2">
    <location>
        <begin position="804"/>
        <end position="824"/>
    </location>
</feature>
<dbReference type="PROSITE" id="PS50077">
    <property type="entry name" value="HEAT_REPEAT"/>
    <property type="match status" value="2"/>
</dbReference>
<organism evidence="3 4">
    <name type="scientific">Strongylocentrotus purpuratus</name>
    <name type="common">Purple sea urchin</name>
    <dbReference type="NCBI Taxonomy" id="7668"/>
    <lineage>
        <taxon>Eukaryota</taxon>
        <taxon>Metazoa</taxon>
        <taxon>Echinodermata</taxon>
        <taxon>Eleutherozoa</taxon>
        <taxon>Echinozoa</taxon>
        <taxon>Echinoidea</taxon>
        <taxon>Euechinoidea</taxon>
        <taxon>Echinacea</taxon>
        <taxon>Camarodonta</taxon>
        <taxon>Echinidea</taxon>
        <taxon>Strongylocentrotidae</taxon>
        <taxon>Strongylocentrotus</taxon>
    </lineage>
</organism>
<dbReference type="RefSeq" id="XP_011682756.2">
    <property type="nucleotide sequence ID" value="XM_011684454.2"/>
</dbReference>
<dbReference type="OMA" id="WRTERKA"/>
<dbReference type="InterPro" id="IPR021133">
    <property type="entry name" value="HEAT_type_2"/>
</dbReference>
<dbReference type="KEGG" id="spu:576590"/>
<sequence>MDWGESGQVDELESGFSELGLEKSITSGLKTAEEIESLTVDEHLGDIDRAVFLLSSGQEVQRISVIQNLPNLLRDNNVDAMRRVVPKVRDVLHLANQDLQEAAAAAFVKIAEEQSVPHLTYAQTFLQTILQNADNRDPDISDAWLDVLLKVIAHLPKDVLKKDILPVALSKGQLAQSVQSRLASCRLLGKIATRFDTFMIKKEILPLVTSLCQDVDYEVRACMCKQLDRVARGLGLEPTRSAILPELVELGKDEESCVRLAALETIVSLLSLLDDVNFIPPDTCTQTIIPLVRKFCENAMNNEDSTLPSVAKQFGRLCHGLSVNLTEELKLWFLKYYYQLCSVGLNEKSISNDRLEQSGASCNTSSTKNSPMLSMYREEHRLTECRQFSAFNFPCMVLFAGARKFKAELHGTFASLCDDPQPQVRATLACGFHEVAHLLGNNVSCIHGELVSLLKDENLQVVQGIVSHLPETLIAFSKGAPSSSSHQVDNKMITISLYPYRRVYGVGDLIPAILAAESIAANSRNWRLHVDILDKLACLPKCLTSDQIHSKFVPLFFKLVTTHRALPIQRAASRTLCALMRNCRKLDHRQDMVAKLIHECCRSKSSRYRRLYIDISVIVMDMFSKSFFKENFMEPLMDLTADPVPNIRLKMCSLLPRIKHQMKLPEDRENLQALEMVVRRLLSSEKDKDVDAAIRQAVFELDRIQVHVDSLNMSQYYEDDIQDRKKEAEERAMLEIERRNIDDGAEKGSREKGPARHTEKKKAGAEKESKVEKNVHAHSQSNPASAPSISSRKVSKSNSHKHISTPSGSKSSVSNGPPTGKNITVSSSSKSSVSNGPPTGKNIAVSSSSKSSVSNGPPTGKNSAVSSSSKSSVSNGPPTGKNSAVSSSSKSSVSNGPPTGKNSAVSSSSKSSVSNGPPSGKHNTPSSSRKVSPPQGAPMNSANRAKTASKAQKASKTEVVSAPLSRTAARAGKKSPSATLLEPNNNVKATTSRNRSGSDGLLATSMMRNTRTTRVVEYNSSLSSPTASSAAKRTTSGTHVSESRKSSASSVSSTRSGTGNSSYSHLSTSSSSTRVRKSSHKT</sequence>
<dbReference type="GO" id="GO:0005829">
    <property type="term" value="C:cytosol"/>
    <property type="evidence" value="ECO:0000318"/>
    <property type="project" value="GO_Central"/>
</dbReference>
<dbReference type="GO" id="GO:0008287">
    <property type="term" value="C:protein serine/threonine phosphatase complex"/>
    <property type="evidence" value="ECO:0000318"/>
    <property type="project" value="GO_Central"/>
</dbReference>
<feature type="repeat" description="HEAT" evidence="1">
    <location>
        <begin position="243"/>
        <end position="278"/>
    </location>
</feature>
<feature type="compositionally biased region" description="Low complexity" evidence="2">
    <location>
        <begin position="945"/>
        <end position="954"/>
    </location>
</feature>
<evidence type="ECO:0000256" key="1">
    <source>
        <dbReference type="PROSITE-ProRule" id="PRU00103"/>
    </source>
</evidence>
<evidence type="ECO:0008006" key="5">
    <source>
        <dbReference type="Google" id="ProtNLM"/>
    </source>
</evidence>